<organism evidence="4 5">
    <name type="scientific">Veillonella magna</name>
    <dbReference type="NCBI Taxonomy" id="464322"/>
    <lineage>
        <taxon>Bacteria</taxon>
        <taxon>Bacillati</taxon>
        <taxon>Bacillota</taxon>
        <taxon>Negativicutes</taxon>
        <taxon>Veillonellales</taxon>
        <taxon>Veillonellaceae</taxon>
        <taxon>Veillonella</taxon>
    </lineage>
</organism>
<dbReference type="Gene3D" id="3.40.50.360">
    <property type="match status" value="1"/>
</dbReference>
<evidence type="ECO:0000256" key="1">
    <source>
        <dbReference type="ARBA" id="ARBA00022630"/>
    </source>
</evidence>
<dbReference type="InterPro" id="IPR051796">
    <property type="entry name" value="ISF_SsuE-like"/>
</dbReference>
<name>A0ABS2GIG7_9FIRM</name>
<evidence type="ECO:0000313" key="5">
    <source>
        <dbReference type="Proteomes" id="UP000707138"/>
    </source>
</evidence>
<dbReference type="PANTHER" id="PTHR43278">
    <property type="entry name" value="NAD(P)H-DEPENDENT FMN-CONTAINING OXIDOREDUCTASE YWQN-RELATED"/>
    <property type="match status" value="1"/>
</dbReference>
<evidence type="ECO:0000256" key="2">
    <source>
        <dbReference type="ARBA" id="ARBA00022643"/>
    </source>
</evidence>
<evidence type="ECO:0000313" key="4">
    <source>
        <dbReference type="EMBL" id="MBM6913048.1"/>
    </source>
</evidence>
<keyword evidence="1" id="KW-0285">Flavoprotein</keyword>
<dbReference type="Proteomes" id="UP000707138">
    <property type="component" value="Unassembled WGS sequence"/>
</dbReference>
<dbReference type="SUPFAM" id="SSF52218">
    <property type="entry name" value="Flavoproteins"/>
    <property type="match status" value="1"/>
</dbReference>
<proteinExistence type="predicted"/>
<reference evidence="4 5" key="1">
    <citation type="journal article" date="2021" name="Sci. Rep.">
        <title>The distribution of antibiotic resistance genes in chicken gut microbiota commensals.</title>
        <authorList>
            <person name="Juricova H."/>
            <person name="Matiasovicova J."/>
            <person name="Kubasova T."/>
            <person name="Cejkova D."/>
            <person name="Rychlik I."/>
        </authorList>
    </citation>
    <scope>NUCLEOTIDE SEQUENCE [LARGE SCALE GENOMIC DNA]</scope>
    <source>
        <strain evidence="4 5">An537</strain>
    </source>
</reference>
<keyword evidence="5" id="KW-1185">Reference proteome</keyword>
<dbReference type="RefSeq" id="WP_205088034.1">
    <property type="nucleotide sequence ID" value="NZ_JACJLA010000011.1"/>
</dbReference>
<gene>
    <name evidence="4" type="ORF">H6A01_06910</name>
</gene>
<comment type="caution">
    <text evidence="4">The sequence shown here is derived from an EMBL/GenBank/DDBJ whole genome shotgun (WGS) entry which is preliminary data.</text>
</comment>
<evidence type="ECO:0000259" key="3">
    <source>
        <dbReference type="Pfam" id="PF03358"/>
    </source>
</evidence>
<keyword evidence="2" id="KW-0288">FMN</keyword>
<protein>
    <submittedName>
        <fullName evidence="4">NAD(P)H-dependent oxidoreductase</fullName>
    </submittedName>
</protein>
<sequence length="150" mass="16600">MNAIVFINGSPNKDGNTVKLARSILGDTSYDTVHLVDLKIYSYGQNFADDQYEEVIQTMENHTTIVIGSPVYWHSMTGALRTVLDRAYGFVPNGHFKGKQLIFIFQGAAPTKEQLAAADYTMGRFADIYGFVYKGMVTNKNEAAQMAASL</sequence>
<dbReference type="Pfam" id="PF03358">
    <property type="entry name" value="FMN_red"/>
    <property type="match status" value="1"/>
</dbReference>
<feature type="domain" description="NADPH-dependent FMN reductase-like" evidence="3">
    <location>
        <begin position="4"/>
        <end position="120"/>
    </location>
</feature>
<dbReference type="InterPro" id="IPR005025">
    <property type="entry name" value="FMN_Rdtase-like_dom"/>
</dbReference>
<dbReference type="InterPro" id="IPR029039">
    <property type="entry name" value="Flavoprotein-like_sf"/>
</dbReference>
<accession>A0ABS2GIG7</accession>
<dbReference type="PANTHER" id="PTHR43278:SF4">
    <property type="entry name" value="NAD(P)H-DEPENDENT FMN-CONTAINING OXIDOREDUCTASE YWQN-RELATED"/>
    <property type="match status" value="1"/>
</dbReference>
<dbReference type="EMBL" id="JACJLA010000011">
    <property type="protein sequence ID" value="MBM6913048.1"/>
    <property type="molecule type" value="Genomic_DNA"/>
</dbReference>